<evidence type="ECO:0000256" key="6">
    <source>
        <dbReference type="ARBA" id="ARBA00023027"/>
    </source>
</evidence>
<evidence type="ECO:0000313" key="14">
    <source>
        <dbReference type="WBParaSite" id="ACRNAN_scaffold5951.g8526.t1"/>
    </source>
</evidence>
<evidence type="ECO:0000256" key="4">
    <source>
        <dbReference type="ARBA" id="ARBA00022832"/>
    </source>
</evidence>
<dbReference type="InterPro" id="IPR052242">
    <property type="entry name" value="Mito_3-hydroxyacyl-CoA_DH"/>
</dbReference>
<dbReference type="Pfam" id="PF00725">
    <property type="entry name" value="3HCDH"/>
    <property type="match status" value="1"/>
</dbReference>
<accession>A0A914E7J2</accession>
<dbReference type="InterPro" id="IPR008927">
    <property type="entry name" value="6-PGluconate_DH-like_C_sf"/>
</dbReference>
<evidence type="ECO:0000256" key="9">
    <source>
        <dbReference type="ARBA" id="ARBA00049556"/>
    </source>
</evidence>
<dbReference type="InterPro" id="IPR036291">
    <property type="entry name" value="NAD(P)-bd_dom_sf"/>
</dbReference>
<keyword evidence="7" id="KW-0443">Lipid metabolism</keyword>
<name>A0A914E7J2_9BILA</name>
<dbReference type="InterPro" id="IPR006176">
    <property type="entry name" value="3-OHacyl-CoA_DH_NAD-bd"/>
</dbReference>
<keyword evidence="8" id="KW-0496">Mitochondrion</keyword>
<keyword evidence="5" id="KW-0560">Oxidoreductase</keyword>
<feature type="domain" description="3-hydroxyacyl-CoA dehydrogenase C-terminal" evidence="11">
    <location>
        <begin position="198"/>
        <end position="295"/>
    </location>
</feature>
<evidence type="ECO:0000313" key="13">
    <source>
        <dbReference type="Proteomes" id="UP000887540"/>
    </source>
</evidence>
<dbReference type="SUPFAM" id="SSF51735">
    <property type="entry name" value="NAD(P)-binding Rossmann-fold domains"/>
    <property type="match status" value="1"/>
</dbReference>
<evidence type="ECO:0000256" key="2">
    <source>
        <dbReference type="ARBA" id="ARBA00005005"/>
    </source>
</evidence>
<dbReference type="InterPro" id="IPR022694">
    <property type="entry name" value="3-OHacyl-CoA_DH"/>
</dbReference>
<dbReference type="GO" id="GO:0006635">
    <property type="term" value="P:fatty acid beta-oxidation"/>
    <property type="evidence" value="ECO:0007669"/>
    <property type="project" value="TreeGrafter"/>
</dbReference>
<dbReference type="GO" id="GO:0005759">
    <property type="term" value="C:mitochondrial matrix"/>
    <property type="evidence" value="ECO:0007669"/>
    <property type="project" value="UniProtKB-SubCell"/>
</dbReference>
<reference evidence="14" key="1">
    <citation type="submission" date="2022-11" db="UniProtKB">
        <authorList>
            <consortium name="WormBaseParasite"/>
        </authorList>
    </citation>
    <scope>IDENTIFICATION</scope>
</reference>
<evidence type="ECO:0000256" key="5">
    <source>
        <dbReference type="ARBA" id="ARBA00023002"/>
    </source>
</evidence>
<dbReference type="PIRSF" id="PIRSF000105">
    <property type="entry name" value="HCDH"/>
    <property type="match status" value="1"/>
</dbReference>
<dbReference type="GO" id="GO:0003857">
    <property type="term" value="F:(3S)-3-hydroxyacyl-CoA dehydrogenase (NAD+) activity"/>
    <property type="evidence" value="ECO:0007669"/>
    <property type="project" value="UniProtKB-EC"/>
</dbReference>
<dbReference type="Gene3D" id="1.10.1040.10">
    <property type="entry name" value="N-(1-d-carboxylethyl)-l-norvaline Dehydrogenase, domain 2"/>
    <property type="match status" value="1"/>
</dbReference>
<comment type="similarity">
    <text evidence="3">Belongs to the 3-hydroxyacyl-CoA dehydrogenase family.</text>
</comment>
<comment type="subcellular location">
    <subcellularLocation>
        <location evidence="1">Mitochondrion matrix</location>
    </subcellularLocation>
</comment>
<evidence type="ECO:0000259" key="11">
    <source>
        <dbReference type="Pfam" id="PF00725"/>
    </source>
</evidence>
<evidence type="ECO:0000256" key="7">
    <source>
        <dbReference type="ARBA" id="ARBA00023098"/>
    </source>
</evidence>
<dbReference type="PANTHER" id="PTHR43561">
    <property type="match status" value="1"/>
</dbReference>
<feature type="domain" description="3-hydroxyacyl-CoA dehydrogenase NAD binding" evidence="12">
    <location>
        <begin position="10"/>
        <end position="196"/>
    </location>
</feature>
<comment type="catalytic activity">
    <reaction evidence="9">
        <text>a (3S)-3-hydroxyacyl-CoA + NAD(+) = a 3-oxoacyl-CoA + NADH + H(+)</text>
        <dbReference type="Rhea" id="RHEA:22432"/>
        <dbReference type="ChEBI" id="CHEBI:15378"/>
        <dbReference type="ChEBI" id="CHEBI:57318"/>
        <dbReference type="ChEBI" id="CHEBI:57540"/>
        <dbReference type="ChEBI" id="CHEBI:57945"/>
        <dbReference type="ChEBI" id="CHEBI:90726"/>
        <dbReference type="EC" id="1.1.1.35"/>
    </reaction>
</comment>
<dbReference type="InterPro" id="IPR013328">
    <property type="entry name" value="6PGD_dom2"/>
</dbReference>
<evidence type="ECO:0000256" key="1">
    <source>
        <dbReference type="ARBA" id="ARBA00004305"/>
    </source>
</evidence>
<keyword evidence="4" id="KW-0276">Fatty acid metabolism</keyword>
<sequence length="302" mass="33266">MVNESLKIQNVVIVGTGLMGSGIAQVAIESGVNVIVVGRTQEKCIATKTKISTGLARSAKRKFADSAETQSQYVEAALSNLKFATELADVNFSESDLVIEAIVENLKVKQKLFSDIEKVVSKKCIFATNTSSFQLKDISSKLGRQDNFAGLHFFNPVPAMKLVELVRGDETSEEVYNALFSFCQRLGKTPVRCKDTPGFIVNRLLIPNLLDAMKMVERGDAEISDIDTATKLGTGYPMGPFELLDYIGLDTMKFIVDGWHQRNPEDDKFAPCEMMDKLVSEGKLGKKTGEGFLKYNSDPKRA</sequence>
<dbReference type="WBParaSite" id="ACRNAN_scaffold5951.g8526.t1">
    <property type="protein sequence ID" value="ACRNAN_scaffold5951.g8526.t1"/>
    <property type="gene ID" value="ACRNAN_scaffold5951.g8526"/>
</dbReference>
<comment type="pathway">
    <text evidence="2">Lipid metabolism; fatty acid beta-oxidation.</text>
</comment>
<dbReference type="Pfam" id="PF02737">
    <property type="entry name" value="3HCDH_N"/>
    <property type="match status" value="1"/>
</dbReference>
<dbReference type="PANTHER" id="PTHR43561:SF3">
    <property type="entry name" value="HYDROXYACYL-COENZYME A DEHYDROGENASE, MITOCHONDRIAL"/>
    <property type="match status" value="1"/>
</dbReference>
<evidence type="ECO:0000256" key="8">
    <source>
        <dbReference type="ARBA" id="ARBA00023128"/>
    </source>
</evidence>
<dbReference type="FunFam" id="3.40.50.720:FF:000009">
    <property type="entry name" value="Fatty oxidation complex, alpha subunit"/>
    <property type="match status" value="1"/>
</dbReference>
<keyword evidence="6" id="KW-0520">NAD</keyword>
<dbReference type="GO" id="GO:0070403">
    <property type="term" value="F:NAD+ binding"/>
    <property type="evidence" value="ECO:0007669"/>
    <property type="project" value="InterPro"/>
</dbReference>
<proteinExistence type="inferred from homology"/>
<dbReference type="Gene3D" id="3.40.50.720">
    <property type="entry name" value="NAD(P)-binding Rossmann-like Domain"/>
    <property type="match status" value="1"/>
</dbReference>
<dbReference type="Proteomes" id="UP000887540">
    <property type="component" value="Unplaced"/>
</dbReference>
<evidence type="ECO:0000259" key="12">
    <source>
        <dbReference type="Pfam" id="PF02737"/>
    </source>
</evidence>
<dbReference type="InterPro" id="IPR006108">
    <property type="entry name" value="3HC_DH_C"/>
</dbReference>
<feature type="site" description="Important for catalytic activity" evidence="10">
    <location>
        <position position="152"/>
    </location>
</feature>
<organism evidence="13 14">
    <name type="scientific">Acrobeloides nanus</name>
    <dbReference type="NCBI Taxonomy" id="290746"/>
    <lineage>
        <taxon>Eukaryota</taxon>
        <taxon>Metazoa</taxon>
        <taxon>Ecdysozoa</taxon>
        <taxon>Nematoda</taxon>
        <taxon>Chromadorea</taxon>
        <taxon>Rhabditida</taxon>
        <taxon>Tylenchina</taxon>
        <taxon>Cephalobomorpha</taxon>
        <taxon>Cephaloboidea</taxon>
        <taxon>Cephalobidae</taxon>
        <taxon>Acrobeloides</taxon>
    </lineage>
</organism>
<evidence type="ECO:0000256" key="3">
    <source>
        <dbReference type="ARBA" id="ARBA00009463"/>
    </source>
</evidence>
<dbReference type="SUPFAM" id="SSF48179">
    <property type="entry name" value="6-phosphogluconate dehydrogenase C-terminal domain-like"/>
    <property type="match status" value="1"/>
</dbReference>
<evidence type="ECO:0000256" key="10">
    <source>
        <dbReference type="PIRSR" id="PIRSR000105-1"/>
    </source>
</evidence>
<dbReference type="AlphaFoldDB" id="A0A914E7J2"/>
<protein>
    <submittedName>
        <fullName evidence="14">Uncharacterized protein</fullName>
    </submittedName>
</protein>
<keyword evidence="13" id="KW-1185">Reference proteome</keyword>